<dbReference type="InterPro" id="IPR050414">
    <property type="entry name" value="Fungal_M35_metalloproteases"/>
</dbReference>
<keyword evidence="13" id="KW-0964">Secreted</keyword>
<evidence type="ECO:0000256" key="7">
    <source>
        <dbReference type="ARBA" id="ARBA00022801"/>
    </source>
</evidence>
<dbReference type="GO" id="GO:0004222">
    <property type="term" value="F:metalloendopeptidase activity"/>
    <property type="evidence" value="ECO:0007669"/>
    <property type="project" value="InterPro"/>
</dbReference>
<evidence type="ECO:0000256" key="8">
    <source>
        <dbReference type="ARBA" id="ARBA00022833"/>
    </source>
</evidence>
<name>A0A395IJU9_9HELO</name>
<evidence type="ECO:0000256" key="12">
    <source>
        <dbReference type="PIRSR" id="PIRSR601384-2"/>
    </source>
</evidence>
<comment type="cofactor">
    <cofactor evidence="13">
        <name>Zn(2+)</name>
        <dbReference type="ChEBI" id="CHEBI:29105"/>
    </cofactor>
    <text evidence="13">Binds 1 zinc ion per subunit.</text>
</comment>
<evidence type="ECO:0000256" key="2">
    <source>
        <dbReference type="ARBA" id="ARBA00010279"/>
    </source>
</evidence>
<evidence type="ECO:0000313" key="15">
    <source>
        <dbReference type="Proteomes" id="UP000249056"/>
    </source>
</evidence>
<dbReference type="Pfam" id="PF02102">
    <property type="entry name" value="Peptidase_M35"/>
    <property type="match status" value="1"/>
</dbReference>
<dbReference type="OrthoDB" id="412874at2759"/>
<evidence type="ECO:0000256" key="3">
    <source>
        <dbReference type="ARBA" id="ARBA00022670"/>
    </source>
</evidence>
<comment type="function">
    <text evidence="13">Secreted metalloproteinase that allows assimilation of proteinaceous substrates. Shows high activities on basic nuclear substrates such as histone and protamine.</text>
</comment>
<dbReference type="EC" id="3.4.24.39" evidence="13"/>
<dbReference type="EMBL" id="QKRW01000072">
    <property type="protein sequence ID" value="RAL58679.1"/>
    <property type="molecule type" value="Genomic_DNA"/>
</dbReference>
<keyword evidence="4 13" id="KW-0165">Cleavage on pair of basic residues</keyword>
<gene>
    <name evidence="14" type="ORF">DID88_002985</name>
</gene>
<organism evidence="14 15">
    <name type="scientific">Monilinia fructigena</name>
    <dbReference type="NCBI Taxonomy" id="38457"/>
    <lineage>
        <taxon>Eukaryota</taxon>
        <taxon>Fungi</taxon>
        <taxon>Dikarya</taxon>
        <taxon>Ascomycota</taxon>
        <taxon>Pezizomycotina</taxon>
        <taxon>Leotiomycetes</taxon>
        <taxon>Helotiales</taxon>
        <taxon>Sclerotiniaceae</taxon>
        <taxon>Monilinia</taxon>
    </lineage>
</organism>
<evidence type="ECO:0000256" key="5">
    <source>
        <dbReference type="ARBA" id="ARBA00022723"/>
    </source>
</evidence>
<proteinExistence type="inferred from homology"/>
<sequence length="354" mass="37744">MRAFFKALVVAGLAAIVNSAAVQRDNNVLEVTLTPGDNAVVHATVKNVGVETLNLLSYGTLFDPAPVQKVNVYEGETAVPFQGLVRTIQYTDLAPEVFHTLAVGETFETTVNAAGVHDLSTSTYTFVATGTIPIAAFGSTELTGSIVFKSNTLTMNIDGTAAKSIAKAIPTHNGPRTVIQSDCTSTQLSQITEALTNCAMMAKITWTVVYAGNRTKFAVYYKDSTVATRTIVAARLIAVENECNSRAAGNTKYHCTDVYGYCKPNVLAYTLPSINTVVNCPLFYTLPAISSVCHVPDRATTLIRELTHAPGTYSPGTLDYAYGHEAILALSGPQAVLNADTYALYVNAVYIGCD</sequence>
<protein>
    <recommendedName>
        <fullName evidence="13">Neutral protease 2</fullName>
        <ecNumber evidence="13">3.4.24.39</ecNumber>
    </recommendedName>
    <alternativeName>
        <fullName evidence="13">Deuterolysin</fullName>
    </alternativeName>
</protein>
<dbReference type="CDD" id="cd11008">
    <property type="entry name" value="M35_deuterolysin_like"/>
    <property type="match status" value="1"/>
</dbReference>
<evidence type="ECO:0000256" key="1">
    <source>
        <dbReference type="ARBA" id="ARBA00001187"/>
    </source>
</evidence>
<comment type="similarity">
    <text evidence="2 13">Belongs to the peptidase M35 family.</text>
</comment>
<feature type="chain" id="PRO_5017102268" description="Neutral protease 2" evidence="13">
    <location>
        <begin position="20"/>
        <end position="354"/>
    </location>
</feature>
<comment type="subcellular location">
    <subcellularLocation>
        <location evidence="13">Secreted</location>
    </subcellularLocation>
</comment>
<keyword evidence="7 13" id="KW-0378">Hydrolase</keyword>
<dbReference type="PRINTS" id="PR00768">
    <property type="entry name" value="DEUTEROLYSIN"/>
</dbReference>
<keyword evidence="5 13" id="KW-0479">Metal-binding</keyword>
<evidence type="ECO:0000256" key="13">
    <source>
        <dbReference type="RuleBase" id="RU361126"/>
    </source>
</evidence>
<evidence type="ECO:0000256" key="11">
    <source>
        <dbReference type="PIRSR" id="PIRSR601384-1"/>
    </source>
</evidence>
<evidence type="ECO:0000256" key="4">
    <source>
        <dbReference type="ARBA" id="ARBA00022685"/>
    </source>
</evidence>
<dbReference type="InterPro" id="IPR001384">
    <property type="entry name" value="Peptidase_M35"/>
</dbReference>
<feature type="active site" evidence="11">
    <location>
        <position position="305"/>
    </location>
</feature>
<keyword evidence="15" id="KW-1185">Reference proteome</keyword>
<dbReference type="PANTHER" id="PTHR37016">
    <property type="match status" value="1"/>
</dbReference>
<accession>A0A395IJU9</accession>
<dbReference type="PANTHER" id="PTHR37016:SF3">
    <property type="entry name" value="NEUTRAL PROTEASE 2-RELATED"/>
    <property type="match status" value="1"/>
</dbReference>
<dbReference type="SUPFAM" id="SSF55486">
    <property type="entry name" value="Metalloproteases ('zincins'), catalytic domain"/>
    <property type="match status" value="1"/>
</dbReference>
<evidence type="ECO:0000313" key="14">
    <source>
        <dbReference type="EMBL" id="RAL58679.1"/>
    </source>
</evidence>
<feature type="signal peptide" evidence="13">
    <location>
        <begin position="1"/>
        <end position="19"/>
    </location>
</feature>
<keyword evidence="10" id="KW-0865">Zymogen</keyword>
<keyword evidence="8 13" id="KW-0862">Zinc</keyword>
<evidence type="ECO:0000256" key="6">
    <source>
        <dbReference type="ARBA" id="ARBA00022729"/>
    </source>
</evidence>
<comment type="catalytic activity">
    <reaction evidence="1 13">
        <text>Preferential cleavage of bonds with hydrophobic residues in P1'. Also 3-Asn-|-Gln-4 and 8-Gly-|-Ser-9 bonds in insulin B chain.</text>
        <dbReference type="EC" id="3.4.24.39"/>
    </reaction>
</comment>
<keyword evidence="3 13" id="KW-0645">Protease</keyword>
<evidence type="ECO:0000256" key="9">
    <source>
        <dbReference type="ARBA" id="ARBA00023049"/>
    </source>
</evidence>
<keyword evidence="9 13" id="KW-0482">Metalloprotease</keyword>
<reference evidence="14 15" key="1">
    <citation type="submission" date="2018-06" db="EMBL/GenBank/DDBJ databases">
        <title>Genome Sequence of the Brown Rot Fungal Pathogen Monilinia fructigena.</title>
        <authorList>
            <person name="Landi L."/>
            <person name="De Miccolis Angelini R.M."/>
            <person name="Pollastro S."/>
            <person name="Abate D."/>
            <person name="Faretra F."/>
            <person name="Romanazzi G."/>
        </authorList>
    </citation>
    <scope>NUCLEOTIDE SEQUENCE [LARGE SCALE GENOMIC DNA]</scope>
    <source>
        <strain evidence="14 15">Mfrg269</strain>
    </source>
</reference>
<dbReference type="AlphaFoldDB" id="A0A395IJU9"/>
<dbReference type="GO" id="GO:0046872">
    <property type="term" value="F:metal ion binding"/>
    <property type="evidence" value="ECO:0007669"/>
    <property type="project" value="UniProtKB-KW"/>
</dbReference>
<dbReference type="GO" id="GO:0005576">
    <property type="term" value="C:extracellular region"/>
    <property type="evidence" value="ECO:0007669"/>
    <property type="project" value="UniProtKB-SubCell"/>
</dbReference>
<keyword evidence="6 13" id="KW-0732">Signal</keyword>
<dbReference type="GO" id="GO:0006508">
    <property type="term" value="P:proteolysis"/>
    <property type="evidence" value="ECO:0007669"/>
    <property type="project" value="UniProtKB-KW"/>
</dbReference>
<comment type="caution">
    <text evidence="14">The sequence shown here is derived from an EMBL/GenBank/DDBJ whole genome shotgun (WGS) entry which is preliminary data.</text>
</comment>
<evidence type="ECO:0000256" key="10">
    <source>
        <dbReference type="ARBA" id="ARBA00023145"/>
    </source>
</evidence>
<feature type="binding site" evidence="12">
    <location>
        <position position="308"/>
    </location>
    <ligand>
        <name>Zn(2+)</name>
        <dbReference type="ChEBI" id="CHEBI:29105"/>
        <note>catalytic</note>
    </ligand>
</feature>
<dbReference type="Gene3D" id="2.60.40.2970">
    <property type="match status" value="1"/>
</dbReference>
<dbReference type="InterPro" id="IPR024079">
    <property type="entry name" value="MetalloPept_cat_dom_sf"/>
</dbReference>
<feature type="binding site" evidence="12">
    <location>
        <position position="319"/>
    </location>
    <ligand>
        <name>Zn(2+)</name>
        <dbReference type="ChEBI" id="CHEBI:29105"/>
        <note>catalytic</note>
    </ligand>
</feature>
<dbReference type="Proteomes" id="UP000249056">
    <property type="component" value="Unassembled WGS sequence"/>
</dbReference>
<dbReference type="Gene3D" id="3.40.390.10">
    <property type="entry name" value="Collagenase (Catalytic Domain)"/>
    <property type="match status" value="1"/>
</dbReference>